<dbReference type="PANTHER" id="PTHR45962:SF1">
    <property type="entry name" value="N-FATTY-ACYL-AMINO ACID SYNTHASE_HYDROLASE PM20D1"/>
    <property type="match status" value="1"/>
</dbReference>
<dbReference type="PROSITE" id="PS00758">
    <property type="entry name" value="ARGE_DAPE_CPG2_1"/>
    <property type="match status" value="1"/>
</dbReference>
<dbReference type="GeneID" id="2905276"/>
<dbReference type="InterPro" id="IPR002933">
    <property type="entry name" value="Peptidase_M20"/>
</dbReference>
<dbReference type="HOGENOM" id="CLU_021802_11_0_1"/>
<evidence type="ECO:0000256" key="3">
    <source>
        <dbReference type="ARBA" id="ARBA00022723"/>
    </source>
</evidence>
<dbReference type="AlphaFoldDB" id="Q6BHI4"/>
<organism evidence="10 11">
    <name type="scientific">Debaryomyces hansenii (strain ATCC 36239 / CBS 767 / BCRC 21394 / JCM 1990 / NBRC 0083 / IGC 2968)</name>
    <name type="common">Yeast</name>
    <name type="synonym">Torulaspora hansenii</name>
    <dbReference type="NCBI Taxonomy" id="284592"/>
    <lineage>
        <taxon>Eukaryota</taxon>
        <taxon>Fungi</taxon>
        <taxon>Dikarya</taxon>
        <taxon>Ascomycota</taxon>
        <taxon>Saccharomycotina</taxon>
        <taxon>Pichiomycetes</taxon>
        <taxon>Debaryomycetaceae</taxon>
        <taxon>Debaryomyces</taxon>
    </lineage>
</organism>
<dbReference type="InParanoid" id="Q6BHI4"/>
<feature type="transmembrane region" description="Helical" evidence="8">
    <location>
        <begin position="26"/>
        <end position="44"/>
    </location>
</feature>
<feature type="active site" description="Proton acceptor" evidence="6">
    <location>
        <position position="255"/>
    </location>
</feature>
<dbReference type="Proteomes" id="UP000000599">
    <property type="component" value="Chromosome G"/>
</dbReference>
<dbReference type="FunCoup" id="Q6BHI4">
    <property type="interactions" value="44"/>
</dbReference>
<dbReference type="InterPro" id="IPR011650">
    <property type="entry name" value="Peptidase_M20_dimer"/>
</dbReference>
<dbReference type="OMA" id="TIDQWTF"/>
<dbReference type="GO" id="GO:0046872">
    <property type="term" value="F:metal ion binding"/>
    <property type="evidence" value="ECO:0007669"/>
    <property type="project" value="UniProtKB-KW"/>
</dbReference>
<dbReference type="SUPFAM" id="SSF53187">
    <property type="entry name" value="Zn-dependent exopeptidases"/>
    <property type="match status" value="1"/>
</dbReference>
<dbReference type="Gene3D" id="3.30.70.360">
    <property type="match status" value="1"/>
</dbReference>
<dbReference type="STRING" id="284592.Q6BHI4"/>
<comment type="similarity">
    <text evidence="1">Belongs to the peptidase M20A family.</text>
</comment>
<evidence type="ECO:0000256" key="7">
    <source>
        <dbReference type="PIRSR" id="PIRSR037217-2"/>
    </source>
</evidence>
<dbReference type="SUPFAM" id="SSF55031">
    <property type="entry name" value="Bacterial exopeptidase dimerisation domain"/>
    <property type="match status" value="1"/>
</dbReference>
<keyword evidence="8" id="KW-0812">Transmembrane</keyword>
<protein>
    <submittedName>
        <fullName evidence="10">DEHA2G18326p</fullName>
    </submittedName>
</protein>
<keyword evidence="8" id="KW-0472">Membrane</keyword>
<feature type="binding site" evidence="7">
    <location>
        <position position="256"/>
    </location>
    <ligand>
        <name>Zn(2+)</name>
        <dbReference type="ChEBI" id="CHEBI:29105"/>
        <label>1</label>
    </ligand>
</feature>
<keyword evidence="5 7" id="KW-0862">Zinc</keyword>
<keyword evidence="8" id="KW-1133">Transmembrane helix</keyword>
<keyword evidence="11" id="KW-1185">Reference proteome</keyword>
<gene>
    <name evidence="10" type="ordered locus">DEHA2G18326g</name>
</gene>
<name>Q6BHI4_DEBHA</name>
<evidence type="ECO:0000256" key="1">
    <source>
        <dbReference type="ARBA" id="ARBA00006247"/>
    </source>
</evidence>
<keyword evidence="4" id="KW-0378">Hydrolase</keyword>
<dbReference type="Gene3D" id="3.40.630.10">
    <property type="entry name" value="Zn peptidases"/>
    <property type="match status" value="1"/>
</dbReference>
<dbReference type="eggNOG" id="KOG2275">
    <property type="taxonomic scope" value="Eukaryota"/>
</dbReference>
<dbReference type="PIRSF" id="PIRSF037217">
    <property type="entry name" value="Carboxypeptidase_S"/>
    <property type="match status" value="1"/>
</dbReference>
<dbReference type="OrthoDB" id="3064516at2759"/>
<proteinExistence type="inferred from homology"/>
<dbReference type="CDD" id="cd05674">
    <property type="entry name" value="M20_yscS"/>
    <property type="match status" value="1"/>
</dbReference>
<dbReference type="VEuPathDB" id="FungiDB:DEHA2G18326g"/>
<dbReference type="GO" id="GO:0004181">
    <property type="term" value="F:metallocarboxypeptidase activity"/>
    <property type="evidence" value="ECO:0007669"/>
    <property type="project" value="InterPro"/>
</dbReference>
<dbReference type="PANTHER" id="PTHR45962">
    <property type="entry name" value="N-FATTY-ACYL-AMINO ACID SYNTHASE/HYDROLASE PM20D1"/>
    <property type="match status" value="1"/>
</dbReference>
<evidence type="ECO:0000259" key="9">
    <source>
        <dbReference type="Pfam" id="PF07687"/>
    </source>
</evidence>
<evidence type="ECO:0000256" key="4">
    <source>
        <dbReference type="ARBA" id="ARBA00022801"/>
    </source>
</evidence>
<dbReference type="InterPro" id="IPR047177">
    <property type="entry name" value="Pept_M20A"/>
</dbReference>
<dbReference type="KEGG" id="dha:DEHA2G18326g"/>
<feature type="binding site" evidence="7">
    <location>
        <position position="220"/>
    </location>
    <ligand>
        <name>Zn(2+)</name>
        <dbReference type="ChEBI" id="CHEBI:29105"/>
        <label>2</label>
    </ligand>
</feature>
<dbReference type="GO" id="GO:0000328">
    <property type="term" value="C:fungal-type vacuole lumen"/>
    <property type="evidence" value="ECO:0007669"/>
    <property type="project" value="TreeGrafter"/>
</dbReference>
<evidence type="ECO:0000313" key="10">
    <source>
        <dbReference type="EMBL" id="CAG90843.2"/>
    </source>
</evidence>
<feature type="binding site" evidence="7">
    <location>
        <position position="559"/>
    </location>
    <ligand>
        <name>Zn(2+)</name>
        <dbReference type="ChEBI" id="CHEBI:29105"/>
        <label>1</label>
    </ligand>
</feature>
<dbReference type="InterPro" id="IPR001261">
    <property type="entry name" value="ArgE/DapE_CS"/>
</dbReference>
<keyword evidence="3 7" id="KW-0479">Metal-binding</keyword>
<accession>Q6BHI4</accession>
<keyword evidence="2" id="KW-0645">Protease</keyword>
<dbReference type="InterPro" id="IPR036264">
    <property type="entry name" value="Bact_exopeptidase_dim_dom"/>
</dbReference>
<feature type="domain" description="Peptidase M20 dimerisation" evidence="9">
    <location>
        <begin position="303"/>
        <end position="456"/>
    </location>
</feature>
<feature type="binding site" evidence="7">
    <location>
        <position position="283"/>
    </location>
    <ligand>
        <name>Zn(2+)</name>
        <dbReference type="ChEBI" id="CHEBI:29105"/>
        <label>2</label>
    </ligand>
</feature>
<evidence type="ECO:0000256" key="8">
    <source>
        <dbReference type="SAM" id="Phobius"/>
    </source>
</evidence>
<evidence type="ECO:0000256" key="2">
    <source>
        <dbReference type="ARBA" id="ARBA00022670"/>
    </source>
</evidence>
<evidence type="ECO:0000256" key="6">
    <source>
        <dbReference type="PIRSR" id="PIRSR037217-1"/>
    </source>
</evidence>
<feature type="binding site" evidence="7">
    <location>
        <position position="220"/>
    </location>
    <ligand>
        <name>Zn(2+)</name>
        <dbReference type="ChEBI" id="CHEBI:29105"/>
        <label>1</label>
    </ligand>
</feature>
<feature type="binding site" evidence="7">
    <location>
        <position position="185"/>
    </location>
    <ligand>
        <name>Zn(2+)</name>
        <dbReference type="ChEBI" id="CHEBI:29105"/>
        <label>2</label>
    </ligand>
</feature>
<dbReference type="InterPro" id="IPR017141">
    <property type="entry name" value="Pept_M20_carboxypep"/>
</dbReference>
<feature type="active site" evidence="6">
    <location>
        <position position="187"/>
    </location>
</feature>
<dbReference type="GO" id="GO:0051603">
    <property type="term" value="P:proteolysis involved in protein catabolic process"/>
    <property type="evidence" value="ECO:0007669"/>
    <property type="project" value="TreeGrafter"/>
</dbReference>
<reference evidence="10 11" key="1">
    <citation type="journal article" date="2004" name="Nature">
        <title>Genome evolution in yeasts.</title>
        <authorList>
            <consortium name="Genolevures"/>
            <person name="Dujon B."/>
            <person name="Sherman D."/>
            <person name="Fischer G."/>
            <person name="Durrens P."/>
            <person name="Casaregola S."/>
            <person name="Lafontaine I."/>
            <person name="de Montigny J."/>
            <person name="Marck C."/>
            <person name="Neuveglise C."/>
            <person name="Talla E."/>
            <person name="Goffard N."/>
            <person name="Frangeul L."/>
            <person name="Aigle M."/>
            <person name="Anthouard V."/>
            <person name="Babour A."/>
            <person name="Barbe V."/>
            <person name="Barnay S."/>
            <person name="Blanchin S."/>
            <person name="Beckerich J.M."/>
            <person name="Beyne E."/>
            <person name="Bleykasten C."/>
            <person name="Boisrame A."/>
            <person name="Boyer J."/>
            <person name="Cattolico L."/>
            <person name="Confanioleri F."/>
            <person name="de Daruvar A."/>
            <person name="Despons L."/>
            <person name="Fabre E."/>
            <person name="Fairhead C."/>
            <person name="Ferry-Dumazet H."/>
            <person name="Groppi A."/>
            <person name="Hantraye F."/>
            <person name="Hennequin C."/>
            <person name="Jauniaux N."/>
            <person name="Joyet P."/>
            <person name="Kachouri R."/>
            <person name="Kerrest A."/>
            <person name="Koszul R."/>
            <person name="Lemaire M."/>
            <person name="Lesur I."/>
            <person name="Ma L."/>
            <person name="Muller H."/>
            <person name="Nicaud J.M."/>
            <person name="Nikolski M."/>
            <person name="Oztas S."/>
            <person name="Ozier-Kalogeropoulos O."/>
            <person name="Pellenz S."/>
            <person name="Potier S."/>
            <person name="Richard G.F."/>
            <person name="Straub M.L."/>
            <person name="Suleau A."/>
            <person name="Swennene D."/>
            <person name="Tekaia F."/>
            <person name="Wesolowski-Louvel M."/>
            <person name="Westhof E."/>
            <person name="Wirth B."/>
            <person name="Zeniou-Meyer M."/>
            <person name="Zivanovic I."/>
            <person name="Bolotin-Fukuhara M."/>
            <person name="Thierry A."/>
            <person name="Bouchier C."/>
            <person name="Caudron B."/>
            <person name="Scarpelli C."/>
            <person name="Gaillardin C."/>
            <person name="Weissenbach J."/>
            <person name="Wincker P."/>
            <person name="Souciet J.L."/>
        </authorList>
    </citation>
    <scope>NUCLEOTIDE SEQUENCE [LARGE SCALE GENOMIC DNA]</scope>
    <source>
        <strain evidence="11">ATCC 36239 / CBS 767 / BCRC 21394 / JCM 1990 / NBRC 0083 / IGC 2968</strain>
    </source>
</reference>
<dbReference type="Pfam" id="PF01546">
    <property type="entry name" value="Peptidase_M20"/>
    <property type="match status" value="1"/>
</dbReference>
<dbReference type="RefSeq" id="XP_462337.2">
    <property type="nucleotide sequence ID" value="XM_462337.1"/>
</dbReference>
<dbReference type="EMBL" id="CR382139">
    <property type="protein sequence ID" value="CAG90843.2"/>
    <property type="molecule type" value="Genomic_DNA"/>
</dbReference>
<sequence>MIELTEKVLPMHKEPRDLAISRKNKWNIPLIIVGIISVLLFFSSNKSNVLSLLNPPSPDDPHNPDSLCPIVEKVDPLKYLYNNDTLQRILHDNNFKNESLKKLVDSIRIPTEVYDDMINPSSAETYEKLYELEPRWKKFEEFHTFLKKAFPEVHQKLKVETVNKFGLVYTWEGSSDKKPIMLAAHMDVVPVDPKTMNQWTYPPFDGVYDGEYLYGRGVSDCKNLLIGLLETIELLLSEDKFDPERTIILAFGYDEESSGSGAHEIYKHIEKKYGRDSIYAIIDEGTQGYETIEGRKFILPATGEKGYVDSVIDLFTPGGHSSVPPEHTSIGILAKLISDIEDEQFTSIITNANPVLNQLQCIAEHSSTVDKTLRKNILKSHLDVDANKEVLKYLSKDPATKYLVTTSQAVDMVQGGTKSNALPEHASVLVNHRIALEESVEVTTDKVLHHIKNIAERFDLGIIFNGEEIKKFTPKGYFNYSLVGSLEPAPITPINNKIWNTFGGSLRYLYEELASSDINETFIVSPFISTGNTDTKSYWNLTRNIFRYTPGISISDNIHSIDEKLIVDGHFHIIAFYYYYLQVVDKLDDDLL</sequence>
<evidence type="ECO:0000313" key="11">
    <source>
        <dbReference type="Proteomes" id="UP000000599"/>
    </source>
</evidence>
<evidence type="ECO:0000256" key="5">
    <source>
        <dbReference type="ARBA" id="ARBA00022833"/>
    </source>
</evidence>
<dbReference type="Pfam" id="PF07687">
    <property type="entry name" value="M20_dimer"/>
    <property type="match status" value="1"/>
</dbReference>